<protein>
    <submittedName>
        <fullName evidence="2">Uncharacterized protein</fullName>
    </submittedName>
</protein>
<evidence type="ECO:0000313" key="3">
    <source>
        <dbReference type="Proteomes" id="UP001158045"/>
    </source>
</evidence>
<comment type="caution">
    <text evidence="2">The sequence shown here is derived from an EMBL/GenBank/DDBJ whole genome shotgun (WGS) entry which is preliminary data.</text>
</comment>
<reference evidence="2 3" key="1">
    <citation type="submission" date="2023-04" db="EMBL/GenBank/DDBJ databases">
        <title>Fusibacter bizertensis strain WBS, isolated from littoral bottom sediments of the Arctic seas - biochemical and genomic analysis.</title>
        <authorList>
            <person name="Brioukhanov A.L."/>
        </authorList>
    </citation>
    <scope>NUCLEOTIDE SEQUENCE [LARGE SCALE GENOMIC DNA]</scope>
    <source>
        <strain evidence="2 3">WBS</strain>
    </source>
</reference>
<keyword evidence="1" id="KW-0472">Membrane</keyword>
<feature type="transmembrane region" description="Helical" evidence="1">
    <location>
        <begin position="193"/>
        <end position="214"/>
    </location>
</feature>
<evidence type="ECO:0000256" key="1">
    <source>
        <dbReference type="SAM" id="Phobius"/>
    </source>
</evidence>
<keyword evidence="1" id="KW-0812">Transmembrane</keyword>
<keyword evidence="1" id="KW-1133">Transmembrane helix</keyword>
<dbReference type="Proteomes" id="UP001158045">
    <property type="component" value="Unassembled WGS sequence"/>
</dbReference>
<name>A0ABT6N8L4_9FIRM</name>
<proteinExistence type="predicted"/>
<keyword evidence="3" id="KW-1185">Reference proteome</keyword>
<evidence type="ECO:0000313" key="2">
    <source>
        <dbReference type="EMBL" id="MDH8676750.1"/>
    </source>
</evidence>
<organism evidence="2 3">
    <name type="scientific">Fusibacter bizertensis</name>
    <dbReference type="NCBI Taxonomy" id="1488331"/>
    <lineage>
        <taxon>Bacteria</taxon>
        <taxon>Bacillati</taxon>
        <taxon>Bacillota</taxon>
        <taxon>Clostridia</taxon>
        <taxon>Eubacteriales</taxon>
        <taxon>Eubacteriales Family XII. Incertae Sedis</taxon>
        <taxon>Fusibacter</taxon>
    </lineage>
</organism>
<dbReference type="EMBL" id="JARYZI010000001">
    <property type="protein sequence ID" value="MDH8676750.1"/>
    <property type="molecule type" value="Genomic_DNA"/>
</dbReference>
<sequence>MNELIITLRSYIILSFQDLANIKNTIQKRYINLSSTERAQVLSLAIHNLLDKHLSGVEEQYRESLKLEILANTLVKHIYDINRFDIFDSILKLGVDEKTRLDLAESWLSESVRTPVPRWALENYLMDEYQFSDLTTNDNSDFTSLDQRLDAPVLNFPKPLELNIHRTSKISFSKGWKYRFSYEAINRFIARNFLVISILILIGLSTTFILSLLLKPQNDTIDFDLSSSLDYQVYEGLSALDKVYLIDLSQGLTKNIKVSTDKDKTISFAVKKDAYPYGLTSQLRYFKYENFDYFRVKAYISDARNGLIGKAEHFNKVIYLSYINDIDPLLLLAIIGQEQAFIPVDHHESSEIINNPYNVYHSWTEYNTTLRDSTQIAINTIKNRLKIAPKNISPFVWLNQTYAEDPNWNNGVRLIYIHLLSIGRP</sequence>
<accession>A0ABT6N8L4</accession>
<gene>
    <name evidence="2" type="ORF">QE109_01255</name>
</gene>
<dbReference type="RefSeq" id="WP_281092549.1">
    <property type="nucleotide sequence ID" value="NZ_JARYZI010000001.1"/>
</dbReference>